<feature type="transmembrane region" description="Helical" evidence="7">
    <location>
        <begin position="112"/>
        <end position="135"/>
    </location>
</feature>
<dbReference type="SUPFAM" id="SSF161111">
    <property type="entry name" value="Cation efflux protein transmembrane domain-like"/>
    <property type="match status" value="1"/>
</dbReference>
<keyword evidence="3" id="KW-0813">Transport</keyword>
<dbReference type="GO" id="GO:0008324">
    <property type="term" value="F:monoatomic cation transmembrane transporter activity"/>
    <property type="evidence" value="ECO:0007669"/>
    <property type="project" value="InterPro"/>
</dbReference>
<dbReference type="InterPro" id="IPR002524">
    <property type="entry name" value="Cation_efflux"/>
</dbReference>
<accession>A0A6M0Q7N5</accession>
<keyword evidence="5 7" id="KW-1133">Transmembrane helix</keyword>
<gene>
    <name evidence="10" type="ORF">G4D63_08365</name>
</gene>
<dbReference type="InterPro" id="IPR027470">
    <property type="entry name" value="Cation_efflux_CTD"/>
</dbReference>
<feature type="transmembrane region" description="Helical" evidence="7">
    <location>
        <begin position="12"/>
        <end position="34"/>
    </location>
</feature>
<evidence type="ECO:0000256" key="3">
    <source>
        <dbReference type="ARBA" id="ARBA00022448"/>
    </source>
</evidence>
<evidence type="ECO:0000256" key="7">
    <source>
        <dbReference type="SAM" id="Phobius"/>
    </source>
</evidence>
<dbReference type="FunFam" id="1.20.1510.10:FF:000006">
    <property type="entry name" value="Divalent cation efflux transporter"/>
    <property type="match status" value="1"/>
</dbReference>
<dbReference type="PANTHER" id="PTHR43840">
    <property type="entry name" value="MITOCHONDRIAL METAL TRANSPORTER 1-RELATED"/>
    <property type="match status" value="1"/>
</dbReference>
<comment type="similarity">
    <text evidence="2">Belongs to the cation diffusion facilitator (CDF) transporter (TC 2.A.4) family.</text>
</comment>
<dbReference type="Pfam" id="PF16916">
    <property type="entry name" value="ZT_dimer"/>
    <property type="match status" value="1"/>
</dbReference>
<dbReference type="RefSeq" id="WP_163179192.1">
    <property type="nucleotide sequence ID" value="NZ_JAAIWM010000002.1"/>
</dbReference>
<dbReference type="NCBIfam" id="TIGR01297">
    <property type="entry name" value="CDF"/>
    <property type="match status" value="1"/>
</dbReference>
<dbReference type="Gene3D" id="3.30.70.1350">
    <property type="entry name" value="Cation efflux protein, cytoplasmic domain"/>
    <property type="match status" value="1"/>
</dbReference>
<evidence type="ECO:0000313" key="10">
    <source>
        <dbReference type="EMBL" id="NEY71759.1"/>
    </source>
</evidence>
<evidence type="ECO:0000256" key="1">
    <source>
        <dbReference type="ARBA" id="ARBA00004141"/>
    </source>
</evidence>
<organism evidence="10 11">
    <name type="scientific">Bacillus mesophilus</name>
    <dbReference type="NCBI Taxonomy" id="1808955"/>
    <lineage>
        <taxon>Bacteria</taxon>
        <taxon>Bacillati</taxon>
        <taxon>Bacillota</taxon>
        <taxon>Bacilli</taxon>
        <taxon>Bacillales</taxon>
        <taxon>Bacillaceae</taxon>
        <taxon>Bacillus</taxon>
    </lineage>
</organism>
<dbReference type="InterPro" id="IPR027469">
    <property type="entry name" value="Cation_efflux_TMD_sf"/>
</dbReference>
<dbReference type="EMBL" id="JAAIWM010000002">
    <property type="protein sequence ID" value="NEY71759.1"/>
    <property type="molecule type" value="Genomic_DNA"/>
</dbReference>
<dbReference type="Proteomes" id="UP000481043">
    <property type="component" value="Unassembled WGS sequence"/>
</dbReference>
<feature type="transmembrane region" description="Helical" evidence="7">
    <location>
        <begin position="156"/>
        <end position="176"/>
    </location>
</feature>
<dbReference type="InterPro" id="IPR050291">
    <property type="entry name" value="CDF_Transporter"/>
</dbReference>
<feature type="transmembrane region" description="Helical" evidence="7">
    <location>
        <begin position="40"/>
        <end position="61"/>
    </location>
</feature>
<evidence type="ECO:0000313" key="11">
    <source>
        <dbReference type="Proteomes" id="UP000481043"/>
    </source>
</evidence>
<name>A0A6M0Q7N5_9BACI</name>
<proteinExistence type="inferred from homology"/>
<dbReference type="Gene3D" id="1.20.1510.10">
    <property type="entry name" value="Cation efflux protein transmembrane domain"/>
    <property type="match status" value="1"/>
</dbReference>
<keyword evidence="6 7" id="KW-0472">Membrane</keyword>
<evidence type="ECO:0000256" key="2">
    <source>
        <dbReference type="ARBA" id="ARBA00008114"/>
    </source>
</evidence>
<sequence>MEAYDNLKLGEKGAWLSICTYIVLSTLKLIIGYFGNSKALMADGLNNSTDVVASVAVLIGLKIARKPPDKNHQYGHYRAETIASLVAAFIMVSVGIQVSIEGIKNLNNTATSAPSMFTGWVALGSSIVMFSVYLYNSNLAKKIKSQSIKAASKDNLSDSLVSIGAFIGISAAQFGLYWFDTVIAILVGLIIIRTGVGVFKEATLELTDGFEIQELEEIKTTIKNNPNIEKVKSVKARMHGNQVFADITIVTDHNLNVIESHHITEEIERKLSEKHNIQYAHIHIEPR</sequence>
<feature type="transmembrane region" description="Helical" evidence="7">
    <location>
        <begin position="182"/>
        <end position="199"/>
    </location>
</feature>
<dbReference type="Pfam" id="PF01545">
    <property type="entry name" value="Cation_efflux"/>
    <property type="match status" value="1"/>
</dbReference>
<comment type="caution">
    <text evidence="10">The sequence shown here is derived from an EMBL/GenBank/DDBJ whole genome shotgun (WGS) entry which is preliminary data.</text>
</comment>
<dbReference type="InterPro" id="IPR058533">
    <property type="entry name" value="Cation_efflux_TM"/>
</dbReference>
<keyword evidence="11" id="KW-1185">Reference proteome</keyword>
<dbReference type="PANTHER" id="PTHR43840:SF50">
    <property type="entry name" value="MANGANESE EFFLUX SYSTEM PROTEIN MNES"/>
    <property type="match status" value="1"/>
</dbReference>
<keyword evidence="4 7" id="KW-0812">Transmembrane</keyword>
<evidence type="ECO:0000256" key="6">
    <source>
        <dbReference type="ARBA" id="ARBA00023136"/>
    </source>
</evidence>
<dbReference type="AlphaFoldDB" id="A0A6M0Q7N5"/>
<evidence type="ECO:0000256" key="5">
    <source>
        <dbReference type="ARBA" id="ARBA00022989"/>
    </source>
</evidence>
<evidence type="ECO:0000259" key="8">
    <source>
        <dbReference type="Pfam" id="PF01545"/>
    </source>
</evidence>
<reference evidence="10 11" key="1">
    <citation type="submission" date="2020-02" db="EMBL/GenBank/DDBJ databases">
        <title>Bacillus aquiflavi sp. nov., isolated from yellow water of strong flavor Chinese baijiu in Yibin region of China.</title>
        <authorList>
            <person name="Xie J."/>
        </authorList>
    </citation>
    <scope>NUCLEOTIDE SEQUENCE [LARGE SCALE GENOMIC DNA]</scope>
    <source>
        <strain evidence="10 11">SA4</strain>
    </source>
</reference>
<dbReference type="GO" id="GO:0016020">
    <property type="term" value="C:membrane"/>
    <property type="evidence" value="ECO:0007669"/>
    <property type="project" value="UniProtKB-SubCell"/>
</dbReference>
<dbReference type="InterPro" id="IPR036837">
    <property type="entry name" value="Cation_efflux_CTD_sf"/>
</dbReference>
<protein>
    <submittedName>
        <fullName evidence="10">Cation transporter</fullName>
    </submittedName>
</protein>
<feature type="transmembrane region" description="Helical" evidence="7">
    <location>
        <begin position="82"/>
        <end position="100"/>
    </location>
</feature>
<dbReference type="SUPFAM" id="SSF160240">
    <property type="entry name" value="Cation efflux protein cytoplasmic domain-like"/>
    <property type="match status" value="1"/>
</dbReference>
<evidence type="ECO:0000259" key="9">
    <source>
        <dbReference type="Pfam" id="PF16916"/>
    </source>
</evidence>
<evidence type="ECO:0000256" key="4">
    <source>
        <dbReference type="ARBA" id="ARBA00022692"/>
    </source>
</evidence>
<feature type="domain" description="Cation efflux protein cytoplasmic" evidence="9">
    <location>
        <begin position="214"/>
        <end position="286"/>
    </location>
</feature>
<comment type="subcellular location">
    <subcellularLocation>
        <location evidence="1">Membrane</location>
        <topology evidence="1">Multi-pass membrane protein</topology>
    </subcellularLocation>
</comment>
<feature type="domain" description="Cation efflux protein transmembrane" evidence="8">
    <location>
        <begin position="15"/>
        <end position="206"/>
    </location>
</feature>